<dbReference type="InterPro" id="IPR036271">
    <property type="entry name" value="Tet_transcr_reg_TetR-rel_C_sf"/>
</dbReference>
<name>A0A348AEJ5_9FIRM</name>
<evidence type="ECO:0000313" key="7">
    <source>
        <dbReference type="Proteomes" id="UP000276437"/>
    </source>
</evidence>
<dbReference type="PROSITE" id="PS50977">
    <property type="entry name" value="HTH_TETR_2"/>
    <property type="match status" value="1"/>
</dbReference>
<gene>
    <name evidence="6" type="primary">ttgR</name>
    <name evidence="6" type="ORF">MAMMFC1_00126</name>
</gene>
<dbReference type="RefSeq" id="WP_126305631.1">
    <property type="nucleotide sequence ID" value="NZ_AP018449.1"/>
</dbReference>
<evidence type="ECO:0000313" key="6">
    <source>
        <dbReference type="EMBL" id="BBB89493.1"/>
    </source>
</evidence>
<reference evidence="6 7" key="1">
    <citation type="journal article" date="2018" name="Int. J. Syst. Evol. Microbiol.">
        <title>Methylomusa anaerophila gen. nov., sp. nov., an anaerobic methanol-utilizing bacterium isolated from a microbial fuel cell.</title>
        <authorList>
            <person name="Amano N."/>
            <person name="Yamamuro A."/>
            <person name="Miyahara M."/>
            <person name="Kouzuma A."/>
            <person name="Abe T."/>
            <person name="Watanabe K."/>
        </authorList>
    </citation>
    <scope>NUCLEOTIDE SEQUENCE [LARGE SCALE GENOMIC DNA]</scope>
    <source>
        <strain evidence="6 7">MMFC1</strain>
    </source>
</reference>
<dbReference type="InterPro" id="IPR011075">
    <property type="entry name" value="TetR_C"/>
</dbReference>
<feature type="domain" description="HTH tetR-type" evidence="5">
    <location>
        <begin position="1"/>
        <end position="60"/>
    </location>
</feature>
<dbReference type="AlphaFoldDB" id="A0A348AEJ5"/>
<dbReference type="SUPFAM" id="SSF48498">
    <property type="entry name" value="Tetracyclin repressor-like, C-terminal domain"/>
    <property type="match status" value="1"/>
</dbReference>
<dbReference type="GO" id="GO:0003677">
    <property type="term" value="F:DNA binding"/>
    <property type="evidence" value="ECO:0007669"/>
    <property type="project" value="UniProtKB-UniRule"/>
</dbReference>
<dbReference type="OrthoDB" id="9812484at2"/>
<protein>
    <submittedName>
        <fullName evidence="6">HTH-type transcriptional regulator TtgR</fullName>
    </submittedName>
</protein>
<keyword evidence="2 4" id="KW-0238">DNA-binding</keyword>
<evidence type="ECO:0000256" key="4">
    <source>
        <dbReference type="PROSITE-ProRule" id="PRU00335"/>
    </source>
</evidence>
<dbReference type="Gene3D" id="1.10.357.10">
    <property type="entry name" value="Tetracycline Repressor, domain 2"/>
    <property type="match status" value="1"/>
</dbReference>
<evidence type="ECO:0000256" key="1">
    <source>
        <dbReference type="ARBA" id="ARBA00023015"/>
    </source>
</evidence>
<dbReference type="InterPro" id="IPR023772">
    <property type="entry name" value="DNA-bd_HTH_TetR-type_CS"/>
</dbReference>
<dbReference type="InterPro" id="IPR009057">
    <property type="entry name" value="Homeodomain-like_sf"/>
</dbReference>
<dbReference type="SUPFAM" id="SSF46689">
    <property type="entry name" value="Homeodomain-like"/>
    <property type="match status" value="1"/>
</dbReference>
<dbReference type="PRINTS" id="PR00455">
    <property type="entry name" value="HTHTETR"/>
</dbReference>
<keyword evidence="7" id="KW-1185">Reference proteome</keyword>
<dbReference type="PROSITE" id="PS01081">
    <property type="entry name" value="HTH_TETR_1"/>
    <property type="match status" value="1"/>
</dbReference>
<evidence type="ECO:0000256" key="3">
    <source>
        <dbReference type="ARBA" id="ARBA00023163"/>
    </source>
</evidence>
<dbReference type="Proteomes" id="UP000276437">
    <property type="component" value="Chromosome"/>
</dbReference>
<evidence type="ECO:0000256" key="2">
    <source>
        <dbReference type="ARBA" id="ARBA00023125"/>
    </source>
</evidence>
<dbReference type="KEGG" id="mana:MAMMFC1_00126"/>
<keyword evidence="3" id="KW-0804">Transcription</keyword>
<dbReference type="PANTHER" id="PTHR47506:SF3">
    <property type="entry name" value="HTH-TYPE TRANSCRIPTIONAL REGULATOR LMRA"/>
    <property type="match status" value="1"/>
</dbReference>
<dbReference type="InterPro" id="IPR001647">
    <property type="entry name" value="HTH_TetR"/>
</dbReference>
<accession>A0A348AEJ5</accession>
<proteinExistence type="predicted"/>
<feature type="DNA-binding region" description="H-T-H motif" evidence="4">
    <location>
        <begin position="23"/>
        <end position="42"/>
    </location>
</feature>
<dbReference type="Pfam" id="PF00440">
    <property type="entry name" value="TetR_N"/>
    <property type="match status" value="1"/>
</dbReference>
<dbReference type="EMBL" id="AP018449">
    <property type="protein sequence ID" value="BBB89493.1"/>
    <property type="molecule type" value="Genomic_DNA"/>
</dbReference>
<dbReference type="PANTHER" id="PTHR47506">
    <property type="entry name" value="TRANSCRIPTIONAL REGULATORY PROTEIN"/>
    <property type="match status" value="1"/>
</dbReference>
<sequence length="196" mass="22113">MTKSNITIAALRLFLLRGYKYVSLVEVGKEAGVTKGGIYHYFADKKDLLNAAVQCLFDHITATILSLISEEKSIQEILTALIVDQAVEVHIVKTFGIEQETFQINHINFMFEVTTHFPQFFKRVEGDMLTTCEAISLRLQKAVADGEIRADLDINALTTIIFTLLQGQRVIAFRYADRSTREQIVANICRLLGMQP</sequence>
<organism evidence="6 7">
    <name type="scientific">Methylomusa anaerophila</name>
    <dbReference type="NCBI Taxonomy" id="1930071"/>
    <lineage>
        <taxon>Bacteria</taxon>
        <taxon>Bacillati</taxon>
        <taxon>Bacillota</taxon>
        <taxon>Negativicutes</taxon>
        <taxon>Selenomonadales</taxon>
        <taxon>Sporomusaceae</taxon>
        <taxon>Methylomusa</taxon>
    </lineage>
</organism>
<keyword evidence="1" id="KW-0805">Transcription regulation</keyword>
<dbReference type="Pfam" id="PF16925">
    <property type="entry name" value="TetR_C_13"/>
    <property type="match status" value="1"/>
</dbReference>
<evidence type="ECO:0000259" key="5">
    <source>
        <dbReference type="PROSITE" id="PS50977"/>
    </source>
</evidence>